<organism evidence="4 5">
    <name type="scientific">Alkalibaculum bacchi</name>
    <dbReference type="NCBI Taxonomy" id="645887"/>
    <lineage>
        <taxon>Bacteria</taxon>
        <taxon>Bacillati</taxon>
        <taxon>Bacillota</taxon>
        <taxon>Clostridia</taxon>
        <taxon>Eubacteriales</taxon>
        <taxon>Eubacteriaceae</taxon>
        <taxon>Alkalibaculum</taxon>
    </lineage>
</organism>
<dbReference type="PANTHER" id="PTHR43479:SF23">
    <property type="entry name" value="HTH TETR-TYPE DOMAIN-CONTAINING PROTEIN"/>
    <property type="match status" value="1"/>
</dbReference>
<reference evidence="4 5" key="1">
    <citation type="submission" date="2018-06" db="EMBL/GenBank/DDBJ databases">
        <title>Genomic Encyclopedia of Type Strains, Phase IV (KMG-IV): sequencing the most valuable type-strain genomes for metagenomic binning, comparative biology and taxonomic classification.</title>
        <authorList>
            <person name="Goeker M."/>
        </authorList>
    </citation>
    <scope>NUCLEOTIDE SEQUENCE [LARGE SCALE GENOMIC DNA]</scope>
    <source>
        <strain evidence="4 5">DSM 22112</strain>
    </source>
</reference>
<dbReference type="InterPro" id="IPR039532">
    <property type="entry name" value="TetR_C_Firmicutes"/>
</dbReference>
<dbReference type="RefSeq" id="WP_113921238.1">
    <property type="nucleotide sequence ID" value="NZ_CALNCS010000208.1"/>
</dbReference>
<accession>A0A366I0X1</accession>
<dbReference type="Pfam" id="PF00440">
    <property type="entry name" value="TetR_N"/>
    <property type="match status" value="1"/>
</dbReference>
<dbReference type="OrthoDB" id="9810250at2"/>
<dbReference type="PROSITE" id="PS50977">
    <property type="entry name" value="HTH_TETR_2"/>
    <property type="match status" value="1"/>
</dbReference>
<comment type="caution">
    <text evidence="4">The sequence shown here is derived from an EMBL/GenBank/DDBJ whole genome shotgun (WGS) entry which is preliminary data.</text>
</comment>
<evidence type="ECO:0000313" key="5">
    <source>
        <dbReference type="Proteomes" id="UP000253490"/>
    </source>
</evidence>
<gene>
    <name evidence="4" type="ORF">DES36_11520</name>
</gene>
<dbReference type="Proteomes" id="UP000253490">
    <property type="component" value="Unassembled WGS sequence"/>
</dbReference>
<keyword evidence="1 2" id="KW-0238">DNA-binding</keyword>
<dbReference type="GO" id="GO:0003677">
    <property type="term" value="F:DNA binding"/>
    <property type="evidence" value="ECO:0007669"/>
    <property type="project" value="UniProtKB-UniRule"/>
</dbReference>
<evidence type="ECO:0000256" key="1">
    <source>
        <dbReference type="ARBA" id="ARBA00023125"/>
    </source>
</evidence>
<dbReference type="Pfam" id="PF14278">
    <property type="entry name" value="TetR_C_8"/>
    <property type="match status" value="1"/>
</dbReference>
<sequence length="187" mass="21698">MDRRQQRTRDAIFKALSTLLEKKRYNNITVQEIIDEANIGRSTFYAHFETKDELLKALCTDIFSHVFSDELMSEKTHDFSGGNNGLEAKLTHILHHLIDSKTNIAGILSCESSELFMNYFKDYLTEMFSKYLSEIRVNAPADFLLNHLVGSFAETVKWWIDKSSEYTPEETVGYYIEISYANRITNK</sequence>
<protein>
    <submittedName>
        <fullName evidence="4">TetR family transcriptional regulator</fullName>
    </submittedName>
</protein>
<evidence type="ECO:0000259" key="3">
    <source>
        <dbReference type="PROSITE" id="PS50977"/>
    </source>
</evidence>
<feature type="domain" description="HTH tetR-type" evidence="3">
    <location>
        <begin position="6"/>
        <end position="66"/>
    </location>
</feature>
<evidence type="ECO:0000256" key="2">
    <source>
        <dbReference type="PROSITE-ProRule" id="PRU00335"/>
    </source>
</evidence>
<dbReference type="Gene3D" id="1.10.357.10">
    <property type="entry name" value="Tetracycline Repressor, domain 2"/>
    <property type="match status" value="1"/>
</dbReference>
<dbReference type="InterPro" id="IPR001647">
    <property type="entry name" value="HTH_TetR"/>
</dbReference>
<proteinExistence type="predicted"/>
<name>A0A366I0X1_9FIRM</name>
<feature type="DNA-binding region" description="H-T-H motif" evidence="2">
    <location>
        <begin position="29"/>
        <end position="48"/>
    </location>
</feature>
<dbReference type="EMBL" id="QNRX01000015">
    <property type="protein sequence ID" value="RBP61022.1"/>
    <property type="molecule type" value="Genomic_DNA"/>
</dbReference>
<evidence type="ECO:0000313" key="4">
    <source>
        <dbReference type="EMBL" id="RBP61022.1"/>
    </source>
</evidence>
<dbReference type="AlphaFoldDB" id="A0A366I0X1"/>
<dbReference type="InterPro" id="IPR009057">
    <property type="entry name" value="Homeodomain-like_sf"/>
</dbReference>
<keyword evidence="5" id="KW-1185">Reference proteome</keyword>
<dbReference type="InterPro" id="IPR050624">
    <property type="entry name" value="HTH-type_Tx_Regulator"/>
</dbReference>
<dbReference type="PANTHER" id="PTHR43479">
    <property type="entry name" value="ACREF/ENVCD OPERON REPRESSOR-RELATED"/>
    <property type="match status" value="1"/>
</dbReference>
<dbReference type="SUPFAM" id="SSF46689">
    <property type="entry name" value="Homeodomain-like"/>
    <property type="match status" value="1"/>
</dbReference>